<organism evidence="1 2">
    <name type="scientific">Pseudocercospora fuligena</name>
    <dbReference type="NCBI Taxonomy" id="685502"/>
    <lineage>
        <taxon>Eukaryota</taxon>
        <taxon>Fungi</taxon>
        <taxon>Dikarya</taxon>
        <taxon>Ascomycota</taxon>
        <taxon>Pezizomycotina</taxon>
        <taxon>Dothideomycetes</taxon>
        <taxon>Dothideomycetidae</taxon>
        <taxon>Mycosphaerellales</taxon>
        <taxon>Mycosphaerellaceae</taxon>
        <taxon>Pseudocercospora</taxon>
    </lineage>
</organism>
<sequence length="205" mass="23567">MLINREIHDEYKQRPGTKAVLEFADWCDNEVHGWRLDFVSRNEALKLVEQVTVRIVNRCHNCHPDADWCTLSTVIEVLRREIFEPFRDEYDGKIFSGPGLIGEPALPNLKTIKLSLGILEEPGLTENVLAKKRDAWPELDHAGADKFRKELEGLSKVDKMSEIEVYFCSRGDCVAEEGNLNLWVTWTKDGGWKAPERTKLNIILF</sequence>
<evidence type="ECO:0000313" key="2">
    <source>
        <dbReference type="Proteomes" id="UP000660729"/>
    </source>
</evidence>
<proteinExistence type="predicted"/>
<comment type="caution">
    <text evidence="1">The sequence shown here is derived from an EMBL/GenBank/DDBJ whole genome shotgun (WGS) entry which is preliminary data.</text>
</comment>
<gene>
    <name evidence="1" type="ORF">HII31_09332</name>
</gene>
<name>A0A8H6RD14_9PEZI</name>
<protein>
    <submittedName>
        <fullName evidence="1">Uncharacterized protein</fullName>
    </submittedName>
</protein>
<dbReference type="EMBL" id="JABCIY010000191">
    <property type="protein sequence ID" value="KAF7189354.1"/>
    <property type="molecule type" value="Genomic_DNA"/>
</dbReference>
<reference evidence="1" key="1">
    <citation type="submission" date="2020-04" db="EMBL/GenBank/DDBJ databases">
        <title>Draft genome resource of the tomato pathogen Pseudocercospora fuligena.</title>
        <authorList>
            <person name="Zaccaron A."/>
        </authorList>
    </citation>
    <scope>NUCLEOTIDE SEQUENCE</scope>
    <source>
        <strain evidence="1">PF001</strain>
    </source>
</reference>
<dbReference type="Proteomes" id="UP000660729">
    <property type="component" value="Unassembled WGS sequence"/>
</dbReference>
<accession>A0A8H6RD14</accession>
<keyword evidence="2" id="KW-1185">Reference proteome</keyword>
<evidence type="ECO:0000313" key="1">
    <source>
        <dbReference type="EMBL" id="KAF7189354.1"/>
    </source>
</evidence>
<dbReference type="AlphaFoldDB" id="A0A8H6RD14"/>